<dbReference type="Pfam" id="PF04024">
    <property type="entry name" value="PspC"/>
    <property type="match status" value="1"/>
</dbReference>
<dbReference type="PANTHER" id="PTHR33885">
    <property type="entry name" value="PHAGE SHOCK PROTEIN C"/>
    <property type="match status" value="1"/>
</dbReference>
<comment type="subcellular location">
    <subcellularLocation>
        <location evidence="1">Cell membrane</location>
        <topology evidence="1">Single-pass membrane protein</topology>
    </subcellularLocation>
</comment>
<evidence type="ECO:0000256" key="2">
    <source>
        <dbReference type="ARBA" id="ARBA00022475"/>
    </source>
</evidence>
<evidence type="ECO:0000256" key="6">
    <source>
        <dbReference type="SAM" id="MobiDB-lite"/>
    </source>
</evidence>
<dbReference type="PANTHER" id="PTHR33885:SF3">
    <property type="entry name" value="PHAGE SHOCK PROTEIN C"/>
    <property type="match status" value="1"/>
</dbReference>
<name>A0A0R1SE24_9LACO</name>
<evidence type="ECO:0000256" key="3">
    <source>
        <dbReference type="ARBA" id="ARBA00022692"/>
    </source>
</evidence>
<dbReference type="PATRIC" id="fig|1423739.3.peg.1012"/>
<feature type="region of interest" description="Disordered" evidence="6">
    <location>
        <begin position="76"/>
        <end position="109"/>
    </location>
</feature>
<protein>
    <recommendedName>
        <fullName evidence="8">Phage shock protein PspC N-terminal domain-containing protein</fullName>
    </recommendedName>
</protein>
<keyword evidence="3 7" id="KW-0812">Transmembrane</keyword>
<dbReference type="RefSeq" id="WP_057865411.1">
    <property type="nucleotide sequence ID" value="NZ_AZEY01000090.1"/>
</dbReference>
<feature type="transmembrane region" description="Helical" evidence="7">
    <location>
        <begin position="36"/>
        <end position="62"/>
    </location>
</feature>
<feature type="domain" description="Phage shock protein PspC N-terminal" evidence="8">
    <location>
        <begin position="5"/>
        <end position="64"/>
    </location>
</feature>
<evidence type="ECO:0000313" key="9">
    <source>
        <dbReference type="EMBL" id="KRL64453.1"/>
    </source>
</evidence>
<dbReference type="InterPro" id="IPR052027">
    <property type="entry name" value="PspC"/>
</dbReference>
<dbReference type="STRING" id="1423739.FC85_GL000963"/>
<feature type="compositionally biased region" description="Basic and acidic residues" evidence="6">
    <location>
        <begin position="93"/>
        <end position="109"/>
    </location>
</feature>
<organism evidence="9 10">
    <name type="scientific">Lentilactobacillus diolivorans DSM 14421</name>
    <dbReference type="NCBI Taxonomy" id="1423739"/>
    <lineage>
        <taxon>Bacteria</taxon>
        <taxon>Bacillati</taxon>
        <taxon>Bacillota</taxon>
        <taxon>Bacilli</taxon>
        <taxon>Lactobacillales</taxon>
        <taxon>Lactobacillaceae</taxon>
        <taxon>Lentilactobacillus</taxon>
    </lineage>
</organism>
<proteinExistence type="predicted"/>
<evidence type="ECO:0000256" key="7">
    <source>
        <dbReference type="SAM" id="Phobius"/>
    </source>
</evidence>
<feature type="compositionally biased region" description="Polar residues" evidence="6">
    <location>
        <begin position="76"/>
        <end position="86"/>
    </location>
</feature>
<sequence length="109" mass="12083">MNNGKKLHRSSSDRIIAGVLGGISEYFGWQSSLVRILYIVLLLTPGVGLVAFLSYIVMGVIVPSDHSTTSFFNQMKSNFSTTNPDSQSRKVLHNVDEKDVNDHQKRGQS</sequence>
<evidence type="ECO:0000256" key="1">
    <source>
        <dbReference type="ARBA" id="ARBA00004162"/>
    </source>
</evidence>
<evidence type="ECO:0000313" key="10">
    <source>
        <dbReference type="Proteomes" id="UP000052013"/>
    </source>
</evidence>
<dbReference type="EMBL" id="AZEY01000090">
    <property type="protein sequence ID" value="KRL64453.1"/>
    <property type="molecule type" value="Genomic_DNA"/>
</dbReference>
<dbReference type="Proteomes" id="UP000052013">
    <property type="component" value="Unassembled WGS sequence"/>
</dbReference>
<comment type="caution">
    <text evidence="9">The sequence shown here is derived from an EMBL/GenBank/DDBJ whole genome shotgun (WGS) entry which is preliminary data.</text>
</comment>
<reference evidence="9 10" key="1">
    <citation type="journal article" date="2015" name="Genome Announc.">
        <title>Expanding the biotechnology potential of lactobacilli through comparative genomics of 213 strains and associated genera.</title>
        <authorList>
            <person name="Sun Z."/>
            <person name="Harris H.M."/>
            <person name="McCann A."/>
            <person name="Guo C."/>
            <person name="Argimon S."/>
            <person name="Zhang W."/>
            <person name="Yang X."/>
            <person name="Jeffery I.B."/>
            <person name="Cooney J.C."/>
            <person name="Kagawa T.F."/>
            <person name="Liu W."/>
            <person name="Song Y."/>
            <person name="Salvetti E."/>
            <person name="Wrobel A."/>
            <person name="Rasinkangas P."/>
            <person name="Parkhill J."/>
            <person name="Rea M.C."/>
            <person name="O'Sullivan O."/>
            <person name="Ritari J."/>
            <person name="Douillard F.P."/>
            <person name="Paul Ross R."/>
            <person name="Yang R."/>
            <person name="Briner A.E."/>
            <person name="Felis G.E."/>
            <person name="de Vos W.M."/>
            <person name="Barrangou R."/>
            <person name="Klaenhammer T.R."/>
            <person name="Caufield P.W."/>
            <person name="Cui Y."/>
            <person name="Zhang H."/>
            <person name="O'Toole P.W."/>
        </authorList>
    </citation>
    <scope>NUCLEOTIDE SEQUENCE [LARGE SCALE GENOMIC DNA]</scope>
    <source>
        <strain evidence="9 10">DSM 14421</strain>
    </source>
</reference>
<dbReference type="InterPro" id="IPR007168">
    <property type="entry name" value="Phageshock_PspC_N"/>
</dbReference>
<gene>
    <name evidence="9" type="ORF">FC85_GL000963</name>
</gene>
<keyword evidence="4 7" id="KW-1133">Transmembrane helix</keyword>
<keyword evidence="5 7" id="KW-0472">Membrane</keyword>
<dbReference type="GO" id="GO:0005886">
    <property type="term" value="C:plasma membrane"/>
    <property type="evidence" value="ECO:0007669"/>
    <property type="project" value="UniProtKB-SubCell"/>
</dbReference>
<dbReference type="AlphaFoldDB" id="A0A0R1SE24"/>
<evidence type="ECO:0000256" key="4">
    <source>
        <dbReference type="ARBA" id="ARBA00022989"/>
    </source>
</evidence>
<evidence type="ECO:0000259" key="8">
    <source>
        <dbReference type="Pfam" id="PF04024"/>
    </source>
</evidence>
<keyword evidence="2" id="KW-1003">Cell membrane</keyword>
<accession>A0A0R1SE24</accession>
<evidence type="ECO:0000256" key="5">
    <source>
        <dbReference type="ARBA" id="ARBA00023136"/>
    </source>
</evidence>